<comment type="caution">
    <text evidence="1">The sequence shown here is derived from an EMBL/GenBank/DDBJ whole genome shotgun (WGS) entry which is preliminary data.</text>
</comment>
<dbReference type="AlphaFoldDB" id="A0A3D9ZJZ0"/>
<proteinExistence type="predicted"/>
<gene>
    <name evidence="1" type="ORF">DFJ67_3589</name>
</gene>
<dbReference type="Proteomes" id="UP000256913">
    <property type="component" value="Unassembled WGS sequence"/>
</dbReference>
<keyword evidence="2" id="KW-1185">Reference proteome</keyword>
<name>A0A3D9ZJZ0_9ACTN</name>
<dbReference type="OrthoDB" id="3335351at2"/>
<protein>
    <submittedName>
        <fullName evidence="1">Uncharacterized protein</fullName>
    </submittedName>
</protein>
<accession>A0A3D9ZJZ0</accession>
<evidence type="ECO:0000313" key="1">
    <source>
        <dbReference type="EMBL" id="REF97585.1"/>
    </source>
</evidence>
<organism evidence="1 2">
    <name type="scientific">Asanoa ferruginea</name>
    <dbReference type="NCBI Taxonomy" id="53367"/>
    <lineage>
        <taxon>Bacteria</taxon>
        <taxon>Bacillati</taxon>
        <taxon>Actinomycetota</taxon>
        <taxon>Actinomycetes</taxon>
        <taxon>Micromonosporales</taxon>
        <taxon>Micromonosporaceae</taxon>
        <taxon>Asanoa</taxon>
    </lineage>
</organism>
<dbReference type="RefSeq" id="WP_116069011.1">
    <property type="nucleotide sequence ID" value="NZ_BONB01000017.1"/>
</dbReference>
<dbReference type="EMBL" id="QUMQ01000001">
    <property type="protein sequence ID" value="REF97585.1"/>
    <property type="molecule type" value="Genomic_DNA"/>
</dbReference>
<evidence type="ECO:0000313" key="2">
    <source>
        <dbReference type="Proteomes" id="UP000256913"/>
    </source>
</evidence>
<reference evidence="1 2" key="1">
    <citation type="submission" date="2018-08" db="EMBL/GenBank/DDBJ databases">
        <title>Sequencing the genomes of 1000 actinobacteria strains.</title>
        <authorList>
            <person name="Klenk H.-P."/>
        </authorList>
    </citation>
    <scope>NUCLEOTIDE SEQUENCE [LARGE SCALE GENOMIC DNA]</scope>
    <source>
        <strain evidence="1 2">DSM 44099</strain>
    </source>
</reference>
<sequence>MTSPWFATQVRQEITELEQVNEALRQEERLGTTTAAVRDDFTLLLRDRIRDLHDLLTAGDDWAGLDLLRTRRIAPVKAAALALLEGILLRAHPFYRGITVAAEALLDALVDASGVGRGVLLSVADGERFERMAGMVRMRFPDVGVWGLPILVHELGHLVADALPEPGDRNARPVLIHLDREDDRLLGELFADVFATYALGAAYPCAVMTLRARPDRFDDATPTHPSWDRRVWTMVAGLREIAERAPDPLTAAGHRRAADQVAQRWSTMNGLATAPPPLALRQARDLVDLLDRNAPQRLRFDPLAGRDALVAGLEAGSPPAREGPVAVVAAAWRWRLANPDAPPARLGRVSAAALSALDPEGAADAAA</sequence>